<reference evidence="2 3" key="1">
    <citation type="submission" date="2018-08" db="EMBL/GenBank/DDBJ databases">
        <title>Genome and evolution of the arbuscular mycorrhizal fungus Diversispora epigaea (formerly Glomus versiforme) and its bacterial endosymbionts.</title>
        <authorList>
            <person name="Sun X."/>
            <person name="Fei Z."/>
            <person name="Harrison M."/>
        </authorList>
    </citation>
    <scope>NUCLEOTIDE SEQUENCE [LARGE SCALE GENOMIC DNA]</scope>
    <source>
        <strain evidence="2 3">IT104</strain>
    </source>
</reference>
<feature type="region of interest" description="Disordered" evidence="1">
    <location>
        <begin position="1"/>
        <end position="34"/>
    </location>
</feature>
<evidence type="ECO:0008006" key="4">
    <source>
        <dbReference type="Google" id="ProtNLM"/>
    </source>
</evidence>
<proteinExistence type="predicted"/>
<evidence type="ECO:0000313" key="2">
    <source>
        <dbReference type="EMBL" id="RHZ85107.1"/>
    </source>
</evidence>
<gene>
    <name evidence="2" type="ORF">Glove_71g179</name>
</gene>
<dbReference type="EMBL" id="PQFF01000068">
    <property type="protein sequence ID" value="RHZ85107.1"/>
    <property type="molecule type" value="Genomic_DNA"/>
</dbReference>
<dbReference type="AlphaFoldDB" id="A0A397JC19"/>
<keyword evidence="3" id="KW-1185">Reference proteome</keyword>
<dbReference type="Proteomes" id="UP000266861">
    <property type="component" value="Unassembled WGS sequence"/>
</dbReference>
<comment type="caution">
    <text evidence="2">The sequence shown here is derived from an EMBL/GenBank/DDBJ whole genome shotgun (WGS) entry which is preliminary data.</text>
</comment>
<sequence>MTLMRQCWDANPNNRPDKNNQVIRNAQLSKNTKSKINRIQNSKVYTFSIPIKPRKATIEQQLEFNSNQIDFEISEEMQQQYLKITEADDSNKLRGN</sequence>
<evidence type="ECO:0000313" key="3">
    <source>
        <dbReference type="Proteomes" id="UP000266861"/>
    </source>
</evidence>
<accession>A0A397JC19</accession>
<protein>
    <recommendedName>
        <fullName evidence="4">Serine-threonine/tyrosine-protein kinase catalytic domain-containing protein</fullName>
    </recommendedName>
</protein>
<feature type="compositionally biased region" description="Polar residues" evidence="1">
    <location>
        <begin position="11"/>
        <end position="31"/>
    </location>
</feature>
<organism evidence="2 3">
    <name type="scientific">Diversispora epigaea</name>
    <dbReference type="NCBI Taxonomy" id="1348612"/>
    <lineage>
        <taxon>Eukaryota</taxon>
        <taxon>Fungi</taxon>
        <taxon>Fungi incertae sedis</taxon>
        <taxon>Mucoromycota</taxon>
        <taxon>Glomeromycotina</taxon>
        <taxon>Glomeromycetes</taxon>
        <taxon>Diversisporales</taxon>
        <taxon>Diversisporaceae</taxon>
        <taxon>Diversispora</taxon>
    </lineage>
</organism>
<name>A0A397JC19_9GLOM</name>
<evidence type="ECO:0000256" key="1">
    <source>
        <dbReference type="SAM" id="MobiDB-lite"/>
    </source>
</evidence>